<evidence type="ECO:0000256" key="4">
    <source>
        <dbReference type="ARBA" id="ARBA00023125"/>
    </source>
</evidence>
<dbReference type="Proteomes" id="UP000484076">
    <property type="component" value="Unassembled WGS sequence"/>
</dbReference>
<evidence type="ECO:0000256" key="1">
    <source>
        <dbReference type="ARBA" id="ARBA00004496"/>
    </source>
</evidence>
<protein>
    <submittedName>
        <fullName evidence="7">MarR family transcriptional regulator</fullName>
    </submittedName>
</protein>
<accession>A0A8X8GX19</accession>
<dbReference type="InterPro" id="IPR055166">
    <property type="entry name" value="Transc_reg_Sar_Rot_HTH"/>
</dbReference>
<organism evidence="7 8">
    <name type="scientific">Fertoeibacter niger</name>
    <dbReference type="NCBI Taxonomy" id="2656921"/>
    <lineage>
        <taxon>Bacteria</taxon>
        <taxon>Pseudomonadati</taxon>
        <taxon>Pseudomonadota</taxon>
        <taxon>Alphaproteobacteria</taxon>
        <taxon>Rhodobacterales</taxon>
        <taxon>Paracoccaceae</taxon>
        <taxon>Fertoeibacter</taxon>
    </lineage>
</organism>
<evidence type="ECO:0000256" key="5">
    <source>
        <dbReference type="ARBA" id="ARBA00023163"/>
    </source>
</evidence>
<keyword evidence="3" id="KW-0805">Transcription regulation</keyword>
<dbReference type="CDD" id="cd00090">
    <property type="entry name" value="HTH_ARSR"/>
    <property type="match status" value="1"/>
</dbReference>
<dbReference type="SMART" id="SM00347">
    <property type="entry name" value="HTH_MARR"/>
    <property type="match status" value="1"/>
</dbReference>
<comment type="caution">
    <text evidence="7">The sequence shown here is derived from an EMBL/GenBank/DDBJ whole genome shotgun (WGS) entry which is preliminary data.</text>
</comment>
<gene>
    <name evidence="7" type="ORF">GEU84_016045</name>
</gene>
<dbReference type="GO" id="GO:0005737">
    <property type="term" value="C:cytoplasm"/>
    <property type="evidence" value="ECO:0007669"/>
    <property type="project" value="UniProtKB-SubCell"/>
</dbReference>
<dbReference type="InterPro" id="IPR011991">
    <property type="entry name" value="ArsR-like_HTH"/>
</dbReference>
<dbReference type="Pfam" id="PF22381">
    <property type="entry name" value="Staph_reg_Sar_Rot"/>
    <property type="match status" value="1"/>
</dbReference>
<dbReference type="RefSeq" id="WP_152827950.1">
    <property type="nucleotide sequence ID" value="NZ_WHUT02000010.1"/>
</dbReference>
<dbReference type="InterPro" id="IPR039422">
    <property type="entry name" value="MarR/SlyA-like"/>
</dbReference>
<proteinExistence type="predicted"/>
<dbReference type="GO" id="GO:0003700">
    <property type="term" value="F:DNA-binding transcription factor activity"/>
    <property type="evidence" value="ECO:0007669"/>
    <property type="project" value="InterPro"/>
</dbReference>
<dbReference type="GO" id="GO:0003677">
    <property type="term" value="F:DNA binding"/>
    <property type="evidence" value="ECO:0007669"/>
    <property type="project" value="UniProtKB-KW"/>
</dbReference>
<evidence type="ECO:0000259" key="6">
    <source>
        <dbReference type="PROSITE" id="PS50995"/>
    </source>
</evidence>
<dbReference type="PRINTS" id="PR00598">
    <property type="entry name" value="HTHMARR"/>
</dbReference>
<dbReference type="PROSITE" id="PS50995">
    <property type="entry name" value="HTH_MARR_2"/>
    <property type="match status" value="1"/>
</dbReference>
<dbReference type="PANTHER" id="PTHR33164:SF5">
    <property type="entry name" value="ORGANIC HYDROPEROXIDE RESISTANCE TRANSCRIPTIONAL REGULATOR"/>
    <property type="match status" value="1"/>
</dbReference>
<keyword evidence="4" id="KW-0238">DNA-binding</keyword>
<dbReference type="SUPFAM" id="SSF46785">
    <property type="entry name" value="Winged helix' DNA-binding domain"/>
    <property type="match status" value="1"/>
</dbReference>
<sequence>MSANTSTPPVPLDDQLCFAIHSAGMAIQRLYKPMLDEMGLTYPQYLVLNVLWREDGQSVGAIAARLALESSTLTPLLKRLEAAGLLRRTRNPANERQVLIALTDKGRDIRNGAGCLGMALLAASGQGAADLGRLNREMVDLRNAIYSRTGGWDAVAGVAAQDDD</sequence>
<dbReference type="Gene3D" id="1.10.10.10">
    <property type="entry name" value="Winged helix-like DNA-binding domain superfamily/Winged helix DNA-binding domain"/>
    <property type="match status" value="1"/>
</dbReference>
<dbReference type="InterPro" id="IPR000835">
    <property type="entry name" value="HTH_MarR-typ"/>
</dbReference>
<comment type="subcellular location">
    <subcellularLocation>
        <location evidence="1">Cytoplasm</location>
    </subcellularLocation>
</comment>
<evidence type="ECO:0000313" key="8">
    <source>
        <dbReference type="Proteomes" id="UP000484076"/>
    </source>
</evidence>
<feature type="domain" description="HTH marR-type" evidence="6">
    <location>
        <begin position="13"/>
        <end position="140"/>
    </location>
</feature>
<reference evidence="7" key="1">
    <citation type="submission" date="2020-05" db="EMBL/GenBank/DDBJ databases">
        <title>Fertoebacter nigrum gen. nov., sp. nov., a new member of the family Rhodobacteraceae.</title>
        <authorList>
            <person name="Szuroczki S."/>
            <person name="Abbaszade G."/>
            <person name="Buni D."/>
            <person name="Schumann P."/>
            <person name="Toth E."/>
        </authorList>
    </citation>
    <scope>NUCLEOTIDE SEQUENCE</scope>
    <source>
        <strain evidence="7">RG-N-1a</strain>
    </source>
</reference>
<dbReference type="InterPro" id="IPR036388">
    <property type="entry name" value="WH-like_DNA-bd_sf"/>
</dbReference>
<keyword evidence="2" id="KW-0963">Cytoplasm</keyword>
<dbReference type="EMBL" id="WHUT02000010">
    <property type="protein sequence ID" value="NUB45909.1"/>
    <property type="molecule type" value="Genomic_DNA"/>
</dbReference>
<dbReference type="PANTHER" id="PTHR33164">
    <property type="entry name" value="TRANSCRIPTIONAL REGULATOR, MARR FAMILY"/>
    <property type="match status" value="1"/>
</dbReference>
<dbReference type="InterPro" id="IPR036390">
    <property type="entry name" value="WH_DNA-bd_sf"/>
</dbReference>
<evidence type="ECO:0000256" key="3">
    <source>
        <dbReference type="ARBA" id="ARBA00023015"/>
    </source>
</evidence>
<keyword evidence="8" id="KW-1185">Reference proteome</keyword>
<dbReference type="FunFam" id="1.10.10.10:FF:000163">
    <property type="entry name" value="MarR family transcriptional regulator"/>
    <property type="match status" value="1"/>
</dbReference>
<dbReference type="AlphaFoldDB" id="A0A8X8GX19"/>
<name>A0A8X8GX19_9RHOB</name>
<evidence type="ECO:0000313" key="7">
    <source>
        <dbReference type="EMBL" id="NUB45909.1"/>
    </source>
</evidence>
<keyword evidence="5" id="KW-0804">Transcription</keyword>
<dbReference type="GO" id="GO:0006950">
    <property type="term" value="P:response to stress"/>
    <property type="evidence" value="ECO:0007669"/>
    <property type="project" value="TreeGrafter"/>
</dbReference>
<evidence type="ECO:0000256" key="2">
    <source>
        <dbReference type="ARBA" id="ARBA00022490"/>
    </source>
</evidence>